<dbReference type="PROSITE" id="PS51007">
    <property type="entry name" value="CYTC"/>
    <property type="match status" value="2"/>
</dbReference>
<dbReference type="InterPro" id="IPR009056">
    <property type="entry name" value="Cyt_c-like_dom"/>
</dbReference>
<evidence type="ECO:0000256" key="3">
    <source>
        <dbReference type="ARBA" id="ARBA00023004"/>
    </source>
</evidence>
<dbReference type="InterPro" id="IPR024167">
    <property type="entry name" value="Cytochrome_c4-like"/>
</dbReference>
<evidence type="ECO:0000256" key="4">
    <source>
        <dbReference type="PROSITE-ProRule" id="PRU00433"/>
    </source>
</evidence>
<evidence type="ECO:0000256" key="1">
    <source>
        <dbReference type="ARBA" id="ARBA00022617"/>
    </source>
</evidence>
<keyword evidence="2 4" id="KW-0479">Metal-binding</keyword>
<keyword evidence="3 4" id="KW-0408">Iron</keyword>
<protein>
    <submittedName>
        <fullName evidence="7">Cytochrome c</fullName>
    </submittedName>
</protein>
<dbReference type="PANTHER" id="PTHR33751:SF11">
    <property type="entry name" value="BLL4483 PROTEIN"/>
    <property type="match status" value="1"/>
</dbReference>
<dbReference type="InterPro" id="IPR050597">
    <property type="entry name" value="Cytochrome_c_Oxidase_Subunit"/>
</dbReference>
<dbReference type="EMBL" id="SPMZ01000001">
    <property type="protein sequence ID" value="NMQ17748.1"/>
    <property type="molecule type" value="Genomic_DNA"/>
</dbReference>
<dbReference type="Pfam" id="PF13442">
    <property type="entry name" value="Cytochrome_CBB3"/>
    <property type="match status" value="1"/>
</dbReference>
<sequence>MQVYRGWLFGAVLALTGVAHGAGDPEKGKLIVTAGDGSGAPCVACHGLDGAGNDLAGFPRLAGMDAGYLVKQVRDYRSGARKSAVMSPNVDDLNDDQIADVAAYYAALDTAPTSLPSGAPGTLALGEALATKGDWDHYIVPCETCHGPGNVGVGSDFPKLAGQHPTYIKQQLKAWKTGTRNNDPNHLMLAIAGRLTETQIEAVAAWLARQDPKGGK</sequence>
<keyword evidence="5" id="KW-0732">Signal</keyword>
<dbReference type="InterPro" id="IPR036909">
    <property type="entry name" value="Cyt_c-like_dom_sf"/>
</dbReference>
<feature type="chain" id="PRO_5045106951" evidence="5">
    <location>
        <begin position="22"/>
        <end position="216"/>
    </location>
</feature>
<keyword evidence="8" id="KW-1185">Reference proteome</keyword>
<dbReference type="Pfam" id="PF00034">
    <property type="entry name" value="Cytochrom_C"/>
    <property type="match status" value="1"/>
</dbReference>
<dbReference type="SUPFAM" id="SSF46626">
    <property type="entry name" value="Cytochrome c"/>
    <property type="match status" value="2"/>
</dbReference>
<accession>A0ABX1THV2</accession>
<evidence type="ECO:0000313" key="8">
    <source>
        <dbReference type="Proteomes" id="UP000760480"/>
    </source>
</evidence>
<dbReference type="Gene3D" id="1.10.760.10">
    <property type="entry name" value="Cytochrome c-like domain"/>
    <property type="match status" value="2"/>
</dbReference>
<dbReference type="PIRSF" id="PIRSF000005">
    <property type="entry name" value="Cytochrome_c4"/>
    <property type="match status" value="1"/>
</dbReference>
<dbReference type="PANTHER" id="PTHR33751">
    <property type="entry name" value="CBB3-TYPE CYTOCHROME C OXIDASE SUBUNIT FIXP"/>
    <property type="match status" value="1"/>
</dbReference>
<organism evidence="7 8">
    <name type="scientific">Candidatus Competibacter phosphatis</name>
    <dbReference type="NCBI Taxonomy" id="221280"/>
    <lineage>
        <taxon>Bacteria</taxon>
        <taxon>Pseudomonadati</taxon>
        <taxon>Pseudomonadota</taxon>
        <taxon>Gammaproteobacteria</taxon>
        <taxon>Candidatus Competibacteraceae</taxon>
        <taxon>Candidatus Competibacter</taxon>
    </lineage>
</organism>
<comment type="caution">
    <text evidence="7">The sequence shown here is derived from an EMBL/GenBank/DDBJ whole genome shotgun (WGS) entry which is preliminary data.</text>
</comment>
<feature type="signal peptide" evidence="5">
    <location>
        <begin position="1"/>
        <end position="21"/>
    </location>
</feature>
<keyword evidence="1 4" id="KW-0349">Heme</keyword>
<feature type="domain" description="Cytochrome c" evidence="6">
    <location>
        <begin position="121"/>
        <end position="211"/>
    </location>
</feature>
<evidence type="ECO:0000313" key="7">
    <source>
        <dbReference type="EMBL" id="NMQ17748.1"/>
    </source>
</evidence>
<feature type="domain" description="Cytochrome c" evidence="6">
    <location>
        <begin position="23"/>
        <end position="109"/>
    </location>
</feature>
<evidence type="ECO:0000256" key="5">
    <source>
        <dbReference type="SAM" id="SignalP"/>
    </source>
</evidence>
<proteinExistence type="predicted"/>
<dbReference type="Proteomes" id="UP000760480">
    <property type="component" value="Unassembled WGS sequence"/>
</dbReference>
<evidence type="ECO:0000259" key="6">
    <source>
        <dbReference type="PROSITE" id="PS51007"/>
    </source>
</evidence>
<evidence type="ECO:0000256" key="2">
    <source>
        <dbReference type="ARBA" id="ARBA00022723"/>
    </source>
</evidence>
<gene>
    <name evidence="7" type="ORF">E4P82_00125</name>
</gene>
<reference evidence="7 8" key="1">
    <citation type="submission" date="2019-03" db="EMBL/GenBank/DDBJ databases">
        <title>Metabolic reconstructions from genomes of highly enriched 'Candidatus Accumulibacter' and 'Candidatus Competibacter' bioreactor populations.</title>
        <authorList>
            <person name="Annavajhala M.K."/>
            <person name="Welles L."/>
            <person name="Abbas B."/>
            <person name="Sorokin D."/>
            <person name="Park H."/>
            <person name="Van Loosdrecht M."/>
            <person name="Chandran K."/>
        </authorList>
    </citation>
    <scope>NUCLEOTIDE SEQUENCE [LARGE SCALE GENOMIC DNA]</scope>
    <source>
        <strain evidence="7 8">SBR_G</strain>
    </source>
</reference>
<name>A0ABX1THV2_9GAMM</name>